<keyword evidence="1" id="KW-0812">Transmembrane</keyword>
<dbReference type="Proteomes" id="UP000075221">
    <property type="component" value="Chromosome"/>
</dbReference>
<feature type="transmembrane region" description="Helical" evidence="1">
    <location>
        <begin position="20"/>
        <end position="40"/>
    </location>
</feature>
<feature type="transmembrane region" description="Helical" evidence="1">
    <location>
        <begin position="90"/>
        <end position="108"/>
    </location>
</feature>
<dbReference type="RefSeq" id="WP_062820491.1">
    <property type="nucleotide sequence ID" value="NZ_CP014352.1"/>
</dbReference>
<dbReference type="AlphaFoldDB" id="A0AAC8YHI0"/>
<evidence type="ECO:0000313" key="5">
    <source>
        <dbReference type="Proteomes" id="UP000178666"/>
    </source>
</evidence>
<proteinExistence type="predicted"/>
<reference evidence="2 4" key="2">
    <citation type="submission" date="2016-02" db="EMBL/GenBank/DDBJ databases">
        <title>Complete Genome Sequence of Propionibacterium acidipropionici ATCC 55737.</title>
        <authorList>
            <person name="Luna Flores C.H."/>
            <person name="Nielsen L.K."/>
            <person name="Marcellin E."/>
        </authorList>
    </citation>
    <scope>NUCLEOTIDE SEQUENCE [LARGE SCALE GENOMIC DNA]</scope>
    <source>
        <strain evidence="2 4">ATCC 55737</strain>
    </source>
</reference>
<sequence>MGEQARPRRTASRTRISPSWRSALDWVLVGAGLAMLWWGIVGMGSPTVSCRGAVMAPGDVCHKSSYTSVRTDTVQTYEQRRRAVAQSRPTVIVLGGVTLAFGVTMVVSRARRR</sequence>
<reference evidence="3 5" key="1">
    <citation type="journal article" date="2016" name="Plant Dis.">
        <title>Improved production of propionic acid using genome shuffling.</title>
        <authorList>
            <person name="Luna-Flores C.H."/>
            <person name="Palfreyman R.W."/>
            <person name="Kromer J.O."/>
            <person name="Nielsen L.K."/>
            <person name="Marcellin E."/>
        </authorList>
    </citation>
    <scope>NUCLEOTIDE SEQUENCE [LARGE SCALE GENOMIC DNA]</scope>
    <source>
        <strain evidence="3 5">F3E8</strain>
    </source>
</reference>
<gene>
    <name evidence="3" type="ORF">A8L58_00985</name>
    <name evidence="2" type="ORF">AXH35_16045</name>
</gene>
<accession>A0AAC8YHI0</accession>
<evidence type="ECO:0000313" key="2">
    <source>
        <dbReference type="EMBL" id="AMS06727.1"/>
    </source>
</evidence>
<keyword evidence="5" id="KW-1185">Reference proteome</keyword>
<protein>
    <submittedName>
        <fullName evidence="2">Uncharacterized protein</fullName>
    </submittedName>
</protein>
<dbReference type="EMBL" id="CP014352">
    <property type="protein sequence ID" value="AMS06727.1"/>
    <property type="molecule type" value="Genomic_DNA"/>
</dbReference>
<name>A0AAC8YHI0_9ACTN</name>
<dbReference type="Proteomes" id="UP000178666">
    <property type="component" value="Chromosome"/>
</dbReference>
<evidence type="ECO:0000256" key="1">
    <source>
        <dbReference type="SAM" id="Phobius"/>
    </source>
</evidence>
<evidence type="ECO:0000313" key="4">
    <source>
        <dbReference type="Proteomes" id="UP000075221"/>
    </source>
</evidence>
<dbReference type="EMBL" id="CP015970">
    <property type="protein sequence ID" value="AOZ45517.1"/>
    <property type="molecule type" value="Genomic_DNA"/>
</dbReference>
<organism evidence="2 4">
    <name type="scientific">Acidipropionibacterium acidipropionici</name>
    <dbReference type="NCBI Taxonomy" id="1748"/>
    <lineage>
        <taxon>Bacteria</taxon>
        <taxon>Bacillati</taxon>
        <taxon>Actinomycetota</taxon>
        <taxon>Actinomycetes</taxon>
        <taxon>Propionibacteriales</taxon>
        <taxon>Propionibacteriaceae</taxon>
        <taxon>Acidipropionibacterium</taxon>
    </lineage>
</organism>
<keyword evidence="1" id="KW-1133">Transmembrane helix</keyword>
<evidence type="ECO:0000313" key="3">
    <source>
        <dbReference type="EMBL" id="AOZ45517.1"/>
    </source>
</evidence>
<keyword evidence="1" id="KW-0472">Membrane</keyword>